<feature type="compositionally biased region" description="Low complexity" evidence="4">
    <location>
        <begin position="215"/>
        <end position="231"/>
    </location>
</feature>
<evidence type="ECO:0000256" key="4">
    <source>
        <dbReference type="SAM" id="MobiDB-lite"/>
    </source>
</evidence>
<feature type="compositionally biased region" description="Low complexity" evidence="4">
    <location>
        <begin position="683"/>
        <end position="697"/>
    </location>
</feature>
<organism evidence="6 7">
    <name type="scientific">Achlya hypogyna</name>
    <name type="common">Oomycete</name>
    <name type="synonym">Protoachlya hypogyna</name>
    <dbReference type="NCBI Taxonomy" id="1202772"/>
    <lineage>
        <taxon>Eukaryota</taxon>
        <taxon>Sar</taxon>
        <taxon>Stramenopiles</taxon>
        <taxon>Oomycota</taxon>
        <taxon>Saprolegniomycetes</taxon>
        <taxon>Saprolegniales</taxon>
        <taxon>Achlyaceae</taxon>
        <taxon>Achlya</taxon>
    </lineage>
</organism>
<dbReference type="InterPro" id="IPR038765">
    <property type="entry name" value="Papain-like_cys_pep_sf"/>
</dbReference>
<evidence type="ECO:0000313" key="6">
    <source>
        <dbReference type="EMBL" id="OQS00764.1"/>
    </source>
</evidence>
<dbReference type="AlphaFoldDB" id="A0A1V9ZRY0"/>
<comment type="similarity">
    <text evidence="1">Belongs to the peptidase C48 family.</text>
</comment>
<comment type="caution">
    <text evidence="6">The sequence shown here is derived from an EMBL/GenBank/DDBJ whole genome shotgun (WGS) entry which is preliminary data.</text>
</comment>
<feature type="region of interest" description="Disordered" evidence="4">
    <location>
        <begin position="191"/>
        <end position="263"/>
    </location>
</feature>
<evidence type="ECO:0000256" key="2">
    <source>
        <dbReference type="ARBA" id="ARBA00022670"/>
    </source>
</evidence>
<feature type="region of interest" description="Disordered" evidence="4">
    <location>
        <begin position="609"/>
        <end position="707"/>
    </location>
</feature>
<evidence type="ECO:0000259" key="5">
    <source>
        <dbReference type="PROSITE" id="PS50600"/>
    </source>
</evidence>
<protein>
    <submittedName>
        <fullName evidence="6">SUMO deconjugating cysteine peptidase Ulp2 (Predicted)</fullName>
    </submittedName>
</protein>
<dbReference type="OrthoDB" id="442460at2759"/>
<dbReference type="STRING" id="1202772.A0A1V9ZRY0"/>
<dbReference type="Gene3D" id="1.10.418.20">
    <property type="match status" value="1"/>
</dbReference>
<dbReference type="GO" id="GO:0006508">
    <property type="term" value="P:proteolysis"/>
    <property type="evidence" value="ECO:0007669"/>
    <property type="project" value="UniProtKB-KW"/>
</dbReference>
<keyword evidence="2" id="KW-0645">Protease</keyword>
<dbReference type="GO" id="GO:0008234">
    <property type="term" value="F:cysteine-type peptidase activity"/>
    <property type="evidence" value="ECO:0007669"/>
    <property type="project" value="InterPro"/>
</dbReference>
<dbReference type="SUPFAM" id="SSF54001">
    <property type="entry name" value="Cysteine proteinases"/>
    <property type="match status" value="1"/>
</dbReference>
<gene>
    <name evidence="6" type="ORF">ACHHYP_02701</name>
</gene>
<dbReference type="PANTHER" id="PTHR47764:SF2">
    <property type="entry name" value="UBIQUITIN-LIKE PROTEASE FAMILY PROFILE DOMAIN-CONTAINING PROTEIN"/>
    <property type="match status" value="1"/>
</dbReference>
<dbReference type="Pfam" id="PF02902">
    <property type="entry name" value="Peptidase_C48"/>
    <property type="match status" value="1"/>
</dbReference>
<evidence type="ECO:0000256" key="3">
    <source>
        <dbReference type="ARBA" id="ARBA00022801"/>
    </source>
</evidence>
<dbReference type="InterPro" id="IPR003653">
    <property type="entry name" value="Peptidase_C48_C"/>
</dbReference>
<sequence>MDLVEVEYSEECRSTGFGLRLVPATENGVGAVLVRCSVDAPDMRRLPPFQYQLHSLGQESLLAKPYKAIVAQLVRHTAFPVKLRYVSVPTACDLHFPKKSAKLNLKVQAHNDGRRLQISNYVKPFKTTSQIPSLLLGSHYIAAINGVPTQDQHSDQTIATMQDPQTYPMVVRLSIEQDDNSQLVQRPHLLARSTRLSMPLKRPAPPSAPRVAKRPNPAVPTKAKPPALPATSMDNPIELSDSSDDEAHVQPSPAPPPPPELSLLTRHSAVRTPFGVGAIVDIAHPPGRDCVFSVRLGEHMVGHFNRASLQYVHDVPCATYEKRRSKGQVLLTYGDIGRLDESRLFNDSILDFYFSYLLDTLPEPQPPTVVCSTFLFSRFQQARKAGLAPAHAAVKRWSKAGDLFATKYLVVPINESGHWSVAVVCNLRRFLQTDVCVCGLLQPDEPRPTAATCAACGRPRDLAQEASDGVCILVLDSLKCHRTLRTTKFLREYLQLEWDTQHRAARGPVVFSHKVLPVVVPPAIPRQTNNCDCGVFVLHYVELFLRDPPPITLEFLSAKKPKAAAKTPEATAAPDEPPHHLDASWFSAADIPAKRRLLQRLVRDPAVVRQHHGASMPAKDASPAKDQDDGLAKGQDEDAAMAHDEDAAMDEGDSPTDDEEGKLGPWPTKEHEQLDESPATDTSSVEMSVPLSSSPVPAATGPTEASV</sequence>
<name>A0A1V9ZRY0_ACHHY</name>
<keyword evidence="7" id="KW-1185">Reference proteome</keyword>
<dbReference type="Gene3D" id="3.30.310.130">
    <property type="entry name" value="Ubiquitin-related"/>
    <property type="match status" value="1"/>
</dbReference>
<dbReference type="PROSITE" id="PS50600">
    <property type="entry name" value="ULP_PROTEASE"/>
    <property type="match status" value="1"/>
</dbReference>
<evidence type="ECO:0000256" key="1">
    <source>
        <dbReference type="ARBA" id="ARBA00005234"/>
    </source>
</evidence>
<evidence type="ECO:0000313" key="7">
    <source>
        <dbReference type="Proteomes" id="UP000243579"/>
    </source>
</evidence>
<keyword evidence="3" id="KW-0378">Hydrolase</keyword>
<reference evidence="6 7" key="1">
    <citation type="journal article" date="2014" name="Genome Biol. Evol.">
        <title>The secreted proteins of Achlya hypogyna and Thraustotheca clavata identify the ancestral oomycete secretome and reveal gene acquisitions by horizontal gene transfer.</title>
        <authorList>
            <person name="Misner I."/>
            <person name="Blouin N."/>
            <person name="Leonard G."/>
            <person name="Richards T.A."/>
            <person name="Lane C.E."/>
        </authorList>
    </citation>
    <scope>NUCLEOTIDE SEQUENCE [LARGE SCALE GENOMIC DNA]</scope>
    <source>
        <strain evidence="6 7">ATCC 48635</strain>
    </source>
</reference>
<proteinExistence type="inferred from homology"/>
<accession>A0A1V9ZRY0</accession>
<dbReference type="PANTHER" id="PTHR47764">
    <property type="entry name" value="UBIQUITIN-LIKE-SPECIFIC PROTEASE 2B-RELATED"/>
    <property type="match status" value="1"/>
</dbReference>
<feature type="compositionally biased region" description="Basic and acidic residues" evidence="4">
    <location>
        <begin position="622"/>
        <end position="646"/>
    </location>
</feature>
<dbReference type="EMBL" id="JNBR01000024">
    <property type="protein sequence ID" value="OQS00764.1"/>
    <property type="molecule type" value="Genomic_DNA"/>
</dbReference>
<feature type="domain" description="Ubiquitin-like protease family profile" evidence="5">
    <location>
        <begin position="329"/>
        <end position="544"/>
    </location>
</feature>
<feature type="compositionally biased region" description="Acidic residues" evidence="4">
    <location>
        <begin position="647"/>
        <end position="660"/>
    </location>
</feature>
<dbReference type="Proteomes" id="UP000243579">
    <property type="component" value="Unassembled WGS sequence"/>
</dbReference>